<dbReference type="PANTHER" id="PTHR40036:SF1">
    <property type="entry name" value="MACROCIN O-METHYLTRANSFERASE"/>
    <property type="match status" value="1"/>
</dbReference>
<sequence>SHFMKALSRTNNFIDEKHLTMGYFCDSGDIFNIAKNYENVRIIKGKFSETLKQFDDKISVLFLDCDLYQSYTDCLCELFPKISSGGSVVFDEYYSLKYPGARFAVNKFFRDKSGTFEVYYSPNGFERVCFVKS</sequence>
<comment type="caution">
    <text evidence="1">The sequence shown here is derived from an EMBL/GenBank/DDBJ whole genome shotgun (WGS) entry which is preliminary data.</text>
</comment>
<accession>A0A0F9AJH1</accession>
<dbReference type="PANTHER" id="PTHR40036">
    <property type="entry name" value="MACROCIN O-METHYLTRANSFERASE"/>
    <property type="match status" value="1"/>
</dbReference>
<dbReference type="InterPro" id="IPR008884">
    <property type="entry name" value="TylF_MeTrfase"/>
</dbReference>
<proteinExistence type="predicted"/>
<dbReference type="EMBL" id="LAZR01042431">
    <property type="protein sequence ID" value="KKL09555.1"/>
    <property type="molecule type" value="Genomic_DNA"/>
</dbReference>
<dbReference type="InterPro" id="IPR029063">
    <property type="entry name" value="SAM-dependent_MTases_sf"/>
</dbReference>
<feature type="non-terminal residue" evidence="1">
    <location>
        <position position="1"/>
    </location>
</feature>
<reference evidence="1" key="1">
    <citation type="journal article" date="2015" name="Nature">
        <title>Complex archaea that bridge the gap between prokaryotes and eukaryotes.</title>
        <authorList>
            <person name="Spang A."/>
            <person name="Saw J.H."/>
            <person name="Jorgensen S.L."/>
            <person name="Zaremba-Niedzwiedzka K."/>
            <person name="Martijn J."/>
            <person name="Lind A.E."/>
            <person name="van Eijk R."/>
            <person name="Schleper C."/>
            <person name="Guy L."/>
            <person name="Ettema T.J."/>
        </authorList>
    </citation>
    <scope>NUCLEOTIDE SEQUENCE</scope>
</reference>
<dbReference type="SUPFAM" id="SSF53335">
    <property type="entry name" value="S-adenosyl-L-methionine-dependent methyltransferases"/>
    <property type="match status" value="1"/>
</dbReference>
<dbReference type="Pfam" id="PF05711">
    <property type="entry name" value="TylF"/>
    <property type="match status" value="1"/>
</dbReference>
<name>A0A0F9AJH1_9ZZZZ</name>
<dbReference type="AlphaFoldDB" id="A0A0F9AJH1"/>
<gene>
    <name evidence="1" type="ORF">LCGC14_2564670</name>
</gene>
<evidence type="ECO:0000313" key="1">
    <source>
        <dbReference type="EMBL" id="KKL09555.1"/>
    </source>
</evidence>
<evidence type="ECO:0008006" key="2">
    <source>
        <dbReference type="Google" id="ProtNLM"/>
    </source>
</evidence>
<dbReference type="Gene3D" id="3.40.50.150">
    <property type="entry name" value="Vaccinia Virus protein VP39"/>
    <property type="match status" value="1"/>
</dbReference>
<organism evidence="1">
    <name type="scientific">marine sediment metagenome</name>
    <dbReference type="NCBI Taxonomy" id="412755"/>
    <lineage>
        <taxon>unclassified sequences</taxon>
        <taxon>metagenomes</taxon>
        <taxon>ecological metagenomes</taxon>
    </lineage>
</organism>
<protein>
    <recommendedName>
        <fullName evidence="2">Methyltransferase</fullName>
    </recommendedName>
</protein>